<gene>
    <name evidence="4" type="ORF">HHUB_3129</name>
</gene>
<dbReference type="Gene3D" id="3.40.50.300">
    <property type="entry name" value="P-loop containing nucleotide triphosphate hydrolases"/>
    <property type="match status" value="1"/>
</dbReference>
<dbReference type="KEGG" id="hhb:Hhub_3129"/>
<dbReference type="PANTHER" id="PTHR43637">
    <property type="entry name" value="UPF0273 PROTEIN TM_0370"/>
    <property type="match status" value="1"/>
</dbReference>
<keyword evidence="1" id="KW-0547">Nucleotide-binding</keyword>
<dbReference type="GeneID" id="91107743"/>
<organism evidence="4 5">
    <name type="scientific">Halobacterium hubeiense</name>
    <dbReference type="NCBI Taxonomy" id="1407499"/>
    <lineage>
        <taxon>Archaea</taxon>
        <taxon>Methanobacteriati</taxon>
        <taxon>Methanobacteriota</taxon>
        <taxon>Stenosarchaea group</taxon>
        <taxon>Halobacteria</taxon>
        <taxon>Halobacteriales</taxon>
        <taxon>Halobacteriaceae</taxon>
        <taxon>Halobacterium</taxon>
    </lineage>
</organism>
<accession>A0A0U5H8S6</accession>
<protein>
    <submittedName>
        <fullName evidence="4">KaiC domain protein</fullName>
    </submittedName>
</protein>
<dbReference type="RefSeq" id="WP_059057503.1">
    <property type="nucleotide sequence ID" value="NZ_CEML01000001.1"/>
</dbReference>
<dbReference type="PANTHER" id="PTHR43637:SF1">
    <property type="entry name" value="UPF0273 PROTEIN TM_0370"/>
    <property type="match status" value="1"/>
</dbReference>
<dbReference type="AlphaFoldDB" id="A0A0U5H8S6"/>
<name>A0A0U5H8S6_9EURY</name>
<evidence type="ECO:0000313" key="4">
    <source>
        <dbReference type="EMBL" id="CQH60068.1"/>
    </source>
</evidence>
<dbReference type="EMBL" id="LN831302">
    <property type="protein sequence ID" value="CQH60068.1"/>
    <property type="molecule type" value="Genomic_DNA"/>
</dbReference>
<dbReference type="InterPro" id="IPR027417">
    <property type="entry name" value="P-loop_NTPase"/>
</dbReference>
<dbReference type="PROSITE" id="PS51146">
    <property type="entry name" value="KAIC"/>
    <property type="match status" value="1"/>
</dbReference>
<keyword evidence="5" id="KW-1185">Reference proteome</keyword>
<keyword evidence="2" id="KW-0067">ATP-binding</keyword>
<reference evidence="5" key="1">
    <citation type="journal article" date="2016" name="Environ. Microbiol.">
        <title>The complete genome of a viable archaeum isolated from 123-million-year-old rock salt.</title>
        <authorList>
            <person name="Jaakkola S.T."/>
            <person name="Pfeiffer F."/>
            <person name="Ravantti J.J."/>
            <person name="Guo Q."/>
            <person name="Liu Y."/>
            <person name="Chen X."/>
            <person name="Ma H."/>
            <person name="Yang C."/>
            <person name="Oksanen H.M."/>
            <person name="Bamford D.H."/>
        </authorList>
    </citation>
    <scope>NUCLEOTIDE SEQUENCE</scope>
    <source>
        <strain evidence="5">JI20-1</strain>
    </source>
</reference>
<dbReference type="Pfam" id="PF06745">
    <property type="entry name" value="ATPase"/>
    <property type="match status" value="1"/>
</dbReference>
<sequence length="229" mass="25275">MRISTGVAGLDSLLDGGLPARRLYTLSGPPGSGKTTLAAQYVTEGVKNGEDVLYVTMHETRNELVDDMANYEFGFSRTANAENFEFLNLTRERSRRSLTQYGRESGLSSRLASMIRQEDYDRVVVDSTMLLAHFADDADAEVTHFATGLKQTDATVLLVSEMTDPTAYAEEHYLAHGVIFLHNFLENGGMTRGIQLVKMRGTNIDCDIRDVSFTGAGLQVDPGRKVRPE</sequence>
<evidence type="ECO:0000256" key="2">
    <source>
        <dbReference type="ARBA" id="ARBA00022840"/>
    </source>
</evidence>
<dbReference type="InterPro" id="IPR010624">
    <property type="entry name" value="KaiC_dom"/>
</dbReference>
<dbReference type="OrthoDB" id="49590at2157"/>
<evidence type="ECO:0000256" key="1">
    <source>
        <dbReference type="ARBA" id="ARBA00022741"/>
    </source>
</evidence>
<dbReference type="STRING" id="1407499.HHUB_3129"/>
<evidence type="ECO:0000259" key="3">
    <source>
        <dbReference type="PROSITE" id="PS51146"/>
    </source>
</evidence>
<proteinExistence type="predicted"/>
<dbReference type="SUPFAM" id="SSF52540">
    <property type="entry name" value="P-loop containing nucleoside triphosphate hydrolases"/>
    <property type="match status" value="1"/>
</dbReference>
<dbReference type="Proteomes" id="UP000066737">
    <property type="component" value="Chromosome I"/>
</dbReference>
<evidence type="ECO:0000313" key="5">
    <source>
        <dbReference type="Proteomes" id="UP000066737"/>
    </source>
</evidence>
<dbReference type="InterPro" id="IPR014774">
    <property type="entry name" value="KaiC-like_dom"/>
</dbReference>
<dbReference type="GO" id="GO:0005524">
    <property type="term" value="F:ATP binding"/>
    <property type="evidence" value="ECO:0007669"/>
    <property type="project" value="UniProtKB-KW"/>
</dbReference>
<feature type="domain" description="KaiC" evidence="3">
    <location>
        <begin position="1"/>
        <end position="229"/>
    </location>
</feature>